<name>A0A5R8KFT4_9BACT</name>
<sequence length="446" mass="50921">MKPAKRPKRYKPDRLDASAITPEVVAKWWSPRFGETNPQRMNNPLWEWLVRTRMHAYNARERFGFPSPWDESKPGPAWCFARFGQSVTLLPDGRVVMIAGEHEDFYDPDFKIYNDVTVQHPDGSLDLYGYPENVFPPTDFHTATLVGDRIIIIGNNGYLESKTEKPAQVAELNLETWSMRLIETHGDQPGWLHDHVAALSDDGHTITIMGGITVPVAEKGEGFRENPDEWSLDLKTLQWRRLSAKPWETYVLSSSELRDLGLFNLRSLPWAVECGHGMPASAEVSLEELVPGSIWEDFQNRFGKCNRYAKEAAAELYQKGFVPDLEIIRHLYHPPVPYRDLPEVREEEESEVHDEDGPFDWDEDDYSRRGDDFNGTRIDVQGVVVRYKEEGSRLSVIFEGTLPMDMVASIVGDLAQKLELLVRKPVLVQSLDSAAWKKVDDASNDH</sequence>
<dbReference type="InterPro" id="IPR011043">
    <property type="entry name" value="Gal_Oxase/kelch_b-propeller"/>
</dbReference>
<dbReference type="SUPFAM" id="SSF50965">
    <property type="entry name" value="Galactose oxidase, central domain"/>
    <property type="match status" value="1"/>
</dbReference>
<dbReference type="InterPro" id="IPR015915">
    <property type="entry name" value="Kelch-typ_b-propeller"/>
</dbReference>
<feature type="region of interest" description="Disordered" evidence="1">
    <location>
        <begin position="347"/>
        <end position="366"/>
    </location>
</feature>
<dbReference type="Proteomes" id="UP000306196">
    <property type="component" value="Unassembled WGS sequence"/>
</dbReference>
<evidence type="ECO:0000313" key="3">
    <source>
        <dbReference type="Proteomes" id="UP000306196"/>
    </source>
</evidence>
<gene>
    <name evidence="2" type="ORF">FEM03_09595</name>
</gene>
<keyword evidence="3" id="KW-1185">Reference proteome</keyword>
<dbReference type="AlphaFoldDB" id="A0A5R8KFT4"/>
<evidence type="ECO:0000313" key="2">
    <source>
        <dbReference type="EMBL" id="TLD71153.1"/>
    </source>
</evidence>
<dbReference type="OrthoDB" id="6692170at2"/>
<protein>
    <submittedName>
        <fullName evidence="2">Uncharacterized protein</fullName>
    </submittedName>
</protein>
<feature type="compositionally biased region" description="Acidic residues" evidence="1">
    <location>
        <begin position="347"/>
        <end position="365"/>
    </location>
</feature>
<dbReference type="RefSeq" id="WP_138085982.1">
    <property type="nucleotide sequence ID" value="NZ_VAUV01000006.1"/>
</dbReference>
<comment type="caution">
    <text evidence="2">The sequence shown here is derived from an EMBL/GenBank/DDBJ whole genome shotgun (WGS) entry which is preliminary data.</text>
</comment>
<accession>A0A5R8KFT4</accession>
<organism evidence="2 3">
    <name type="scientific">Phragmitibacter flavus</name>
    <dbReference type="NCBI Taxonomy" id="2576071"/>
    <lineage>
        <taxon>Bacteria</taxon>
        <taxon>Pseudomonadati</taxon>
        <taxon>Verrucomicrobiota</taxon>
        <taxon>Verrucomicrobiia</taxon>
        <taxon>Verrucomicrobiales</taxon>
        <taxon>Verrucomicrobiaceae</taxon>
        <taxon>Phragmitibacter</taxon>
    </lineage>
</organism>
<evidence type="ECO:0000256" key="1">
    <source>
        <dbReference type="SAM" id="MobiDB-lite"/>
    </source>
</evidence>
<reference evidence="2 3" key="1">
    <citation type="submission" date="2019-05" db="EMBL/GenBank/DDBJ databases">
        <title>Verrucobacter flavum gen. nov., sp. nov. a new member of the family Verrucomicrobiaceae.</title>
        <authorList>
            <person name="Szuroczki S."/>
            <person name="Abbaszade G."/>
            <person name="Szabo A."/>
            <person name="Felfoldi T."/>
            <person name="Schumann P."/>
            <person name="Boka K."/>
            <person name="Keki Z."/>
            <person name="Toumi M."/>
            <person name="Toth E."/>
        </authorList>
    </citation>
    <scope>NUCLEOTIDE SEQUENCE [LARGE SCALE GENOMIC DNA]</scope>
    <source>
        <strain evidence="2 3">MG-N-17</strain>
    </source>
</reference>
<dbReference type="EMBL" id="VAUV01000006">
    <property type="protein sequence ID" value="TLD71153.1"/>
    <property type="molecule type" value="Genomic_DNA"/>
</dbReference>
<proteinExistence type="predicted"/>
<dbReference type="Gene3D" id="2.120.10.80">
    <property type="entry name" value="Kelch-type beta propeller"/>
    <property type="match status" value="1"/>
</dbReference>